<keyword evidence="2" id="KW-1185">Reference proteome</keyword>
<dbReference type="AlphaFoldDB" id="A0A286GQJ1"/>
<protein>
    <submittedName>
        <fullName evidence="1">Uncharacterized protein</fullName>
    </submittedName>
</protein>
<evidence type="ECO:0000313" key="2">
    <source>
        <dbReference type="Proteomes" id="UP000219452"/>
    </source>
</evidence>
<evidence type="ECO:0000313" key="1">
    <source>
        <dbReference type="EMBL" id="SOD97815.1"/>
    </source>
</evidence>
<organism evidence="1 2">
    <name type="scientific">Spirosoma fluviale</name>
    <dbReference type="NCBI Taxonomy" id="1597977"/>
    <lineage>
        <taxon>Bacteria</taxon>
        <taxon>Pseudomonadati</taxon>
        <taxon>Bacteroidota</taxon>
        <taxon>Cytophagia</taxon>
        <taxon>Cytophagales</taxon>
        <taxon>Cytophagaceae</taxon>
        <taxon>Spirosoma</taxon>
    </lineage>
</organism>
<gene>
    <name evidence="1" type="ORF">SAMN06269250_5930</name>
</gene>
<proteinExistence type="predicted"/>
<reference evidence="2" key="1">
    <citation type="submission" date="2017-09" db="EMBL/GenBank/DDBJ databases">
        <authorList>
            <person name="Varghese N."/>
            <person name="Submissions S."/>
        </authorList>
    </citation>
    <scope>NUCLEOTIDE SEQUENCE [LARGE SCALE GENOMIC DNA]</scope>
    <source>
        <strain evidence="2">DSM 29961</strain>
    </source>
</reference>
<dbReference type="RefSeq" id="WP_097130978.1">
    <property type="nucleotide sequence ID" value="NZ_OCNH01000007.1"/>
</dbReference>
<sequence>MADLPKKNQEDVLEAARSGSKVSYPAYQHYMDNLNATYCTKTKVKSHAVGAAWVKSCLAAHPGTSCNGKPWLSNKQDGTIW</sequence>
<accession>A0A286GQJ1</accession>
<name>A0A286GQJ1_9BACT</name>
<dbReference type="EMBL" id="OCNH01000007">
    <property type="protein sequence ID" value="SOD97815.1"/>
    <property type="molecule type" value="Genomic_DNA"/>
</dbReference>
<dbReference type="Proteomes" id="UP000219452">
    <property type="component" value="Unassembled WGS sequence"/>
</dbReference>
<dbReference type="OrthoDB" id="7804719at2"/>